<dbReference type="InterPro" id="IPR007274">
    <property type="entry name" value="Cop_transporter"/>
</dbReference>
<gene>
    <name evidence="6" type="ORF">CYY_007430</name>
</gene>
<evidence type="ECO:0000256" key="4">
    <source>
        <dbReference type="RuleBase" id="RU367022"/>
    </source>
</evidence>
<evidence type="ECO:0000256" key="5">
    <source>
        <dbReference type="SAM" id="SignalP"/>
    </source>
</evidence>
<keyword evidence="1 4" id="KW-0812">Transmembrane</keyword>
<comment type="subcellular location">
    <subcellularLocation>
        <location evidence="4">Membrane</location>
        <topology evidence="4">Multi-pass membrane protein</topology>
    </subcellularLocation>
</comment>
<dbReference type="PANTHER" id="PTHR12483">
    <property type="entry name" value="SOLUTE CARRIER FAMILY 31 COPPER TRANSPORTERS"/>
    <property type="match status" value="1"/>
</dbReference>
<dbReference type="AlphaFoldDB" id="A0A8J4UY12"/>
<dbReference type="Pfam" id="PF04145">
    <property type="entry name" value="Ctr"/>
    <property type="match status" value="1"/>
</dbReference>
<keyword evidence="4" id="KW-0186">Copper</keyword>
<dbReference type="OrthoDB" id="73901at2759"/>
<evidence type="ECO:0000256" key="2">
    <source>
        <dbReference type="ARBA" id="ARBA00022989"/>
    </source>
</evidence>
<keyword evidence="4" id="KW-0187">Copper transport</keyword>
<keyword evidence="5" id="KW-0732">Signal</keyword>
<keyword evidence="7" id="KW-1185">Reference proteome</keyword>
<organism evidence="6 7">
    <name type="scientific">Polysphondylium violaceum</name>
    <dbReference type="NCBI Taxonomy" id="133409"/>
    <lineage>
        <taxon>Eukaryota</taxon>
        <taxon>Amoebozoa</taxon>
        <taxon>Evosea</taxon>
        <taxon>Eumycetozoa</taxon>
        <taxon>Dictyostelia</taxon>
        <taxon>Dictyosteliales</taxon>
        <taxon>Dictyosteliaceae</taxon>
        <taxon>Polysphondylium</taxon>
    </lineage>
</organism>
<feature type="transmembrane region" description="Helical" evidence="4">
    <location>
        <begin position="316"/>
        <end position="344"/>
    </location>
</feature>
<accession>A0A8J4UY12</accession>
<keyword evidence="4" id="KW-0813">Transport</keyword>
<comment type="similarity">
    <text evidence="4">Belongs to the copper transporter (Ctr) (TC 1.A.56) family. SLC31A subfamily.</text>
</comment>
<keyword evidence="4" id="KW-0406">Ion transport</keyword>
<keyword evidence="3 4" id="KW-0472">Membrane</keyword>
<feature type="chain" id="PRO_5035144871" description="Copper transport protein" evidence="5">
    <location>
        <begin position="23"/>
        <end position="358"/>
    </location>
</feature>
<comment type="caution">
    <text evidence="6">The sequence shown here is derived from an EMBL/GenBank/DDBJ whole genome shotgun (WGS) entry which is preliminary data.</text>
</comment>
<keyword evidence="2 4" id="KW-1133">Transmembrane helix</keyword>
<dbReference type="PANTHER" id="PTHR12483:SF119">
    <property type="entry name" value="COPPER TRANSPORT PROTEIN-RELATED"/>
    <property type="match status" value="1"/>
</dbReference>
<dbReference type="GO" id="GO:0005375">
    <property type="term" value="F:copper ion transmembrane transporter activity"/>
    <property type="evidence" value="ECO:0007669"/>
    <property type="project" value="UniProtKB-UniRule"/>
</dbReference>
<name>A0A8J4UY12_9MYCE</name>
<reference evidence="6" key="1">
    <citation type="submission" date="2020-01" db="EMBL/GenBank/DDBJ databases">
        <title>Development of genomics and gene disruption for Polysphondylium violaceum indicates a role for the polyketide synthase stlB in stalk morphogenesis.</title>
        <authorList>
            <person name="Narita B."/>
            <person name="Kawabe Y."/>
            <person name="Kin K."/>
            <person name="Saito T."/>
            <person name="Gibbs R."/>
            <person name="Kuspa A."/>
            <person name="Muzny D."/>
            <person name="Queller D."/>
            <person name="Richards S."/>
            <person name="Strassman J."/>
            <person name="Sucgang R."/>
            <person name="Worley K."/>
            <person name="Schaap P."/>
        </authorList>
    </citation>
    <scope>NUCLEOTIDE SEQUENCE</scope>
    <source>
        <strain evidence="6">QSvi11</strain>
    </source>
</reference>
<dbReference type="EMBL" id="AJWJ01000396">
    <property type="protein sequence ID" value="KAF2071248.1"/>
    <property type="molecule type" value="Genomic_DNA"/>
</dbReference>
<protein>
    <recommendedName>
        <fullName evidence="4">Copper transport protein</fullName>
    </recommendedName>
</protein>
<dbReference type="GO" id="GO:0016020">
    <property type="term" value="C:membrane"/>
    <property type="evidence" value="ECO:0007669"/>
    <property type="project" value="UniProtKB-SubCell"/>
</dbReference>
<evidence type="ECO:0000313" key="7">
    <source>
        <dbReference type="Proteomes" id="UP000695562"/>
    </source>
</evidence>
<sequence>MKQKIILSIILIISIQIGLSSQQGVDCITTPTDPSCANYVYPASSATSDINGLCKGMPYMTVCSLQKACNESSLSTGICQPFSLLAQSCTEDMGGMSDCKNFKSLCTTSGSVVSSCNSTQFIANLPTTKTINTQVKSICGEMNMEDCQKCPNSNGMGYLQCDIFDVYSLLCMAMPDMSQCSTWQSMCVASSPMAQSELSTTFCQLPVAEQTPLMRMFFHTGILDYVLFKTWIPRTPRQFAGAWFAIFFFAIIFECEKTLRSILEKKWEKERLEANEKDDKNSLIINGTIFKGSYPSFSYRDIVKGFLHGLELTMSYLLMLVAMTFNVALFFSVIAGTIFGYILVGRFRSYKPKDSCCD</sequence>
<dbReference type="Proteomes" id="UP000695562">
    <property type="component" value="Unassembled WGS sequence"/>
</dbReference>
<evidence type="ECO:0000256" key="3">
    <source>
        <dbReference type="ARBA" id="ARBA00023136"/>
    </source>
</evidence>
<feature type="signal peptide" evidence="5">
    <location>
        <begin position="1"/>
        <end position="22"/>
    </location>
</feature>
<evidence type="ECO:0000256" key="1">
    <source>
        <dbReference type="ARBA" id="ARBA00022692"/>
    </source>
</evidence>
<proteinExistence type="inferred from homology"/>
<evidence type="ECO:0000313" key="6">
    <source>
        <dbReference type="EMBL" id="KAF2071248.1"/>
    </source>
</evidence>